<organism evidence="1 2">
    <name type="scientific">Chara braunii</name>
    <name type="common">Braun's stonewort</name>
    <dbReference type="NCBI Taxonomy" id="69332"/>
    <lineage>
        <taxon>Eukaryota</taxon>
        <taxon>Viridiplantae</taxon>
        <taxon>Streptophyta</taxon>
        <taxon>Charophyceae</taxon>
        <taxon>Charales</taxon>
        <taxon>Characeae</taxon>
        <taxon>Chara</taxon>
    </lineage>
</organism>
<name>A0A388M6B1_CHABU</name>
<proteinExistence type="predicted"/>
<evidence type="ECO:0000313" key="1">
    <source>
        <dbReference type="EMBL" id="GBG90045.1"/>
    </source>
</evidence>
<accession>A0A388M6B1</accession>
<reference evidence="1 2" key="1">
    <citation type="journal article" date="2018" name="Cell">
        <title>The Chara Genome: Secondary Complexity and Implications for Plant Terrestrialization.</title>
        <authorList>
            <person name="Nishiyama T."/>
            <person name="Sakayama H."/>
            <person name="Vries J.D."/>
            <person name="Buschmann H."/>
            <person name="Saint-Marcoux D."/>
            <person name="Ullrich K.K."/>
            <person name="Haas F.B."/>
            <person name="Vanderstraeten L."/>
            <person name="Becker D."/>
            <person name="Lang D."/>
            <person name="Vosolsobe S."/>
            <person name="Rombauts S."/>
            <person name="Wilhelmsson P.K.I."/>
            <person name="Janitza P."/>
            <person name="Kern R."/>
            <person name="Heyl A."/>
            <person name="Rumpler F."/>
            <person name="Villalobos L.I.A.C."/>
            <person name="Clay J.M."/>
            <person name="Skokan R."/>
            <person name="Toyoda A."/>
            <person name="Suzuki Y."/>
            <person name="Kagoshima H."/>
            <person name="Schijlen E."/>
            <person name="Tajeshwar N."/>
            <person name="Catarino B."/>
            <person name="Hetherington A.J."/>
            <person name="Saltykova A."/>
            <person name="Bonnot C."/>
            <person name="Breuninger H."/>
            <person name="Symeonidi A."/>
            <person name="Radhakrishnan G.V."/>
            <person name="Van Nieuwerburgh F."/>
            <person name="Deforce D."/>
            <person name="Chang C."/>
            <person name="Karol K.G."/>
            <person name="Hedrich R."/>
            <person name="Ulvskov P."/>
            <person name="Glockner G."/>
            <person name="Delwiche C.F."/>
            <person name="Petrasek J."/>
            <person name="Van de Peer Y."/>
            <person name="Friml J."/>
            <person name="Beilby M."/>
            <person name="Dolan L."/>
            <person name="Kohara Y."/>
            <person name="Sugano S."/>
            <person name="Fujiyama A."/>
            <person name="Delaux P.-M."/>
            <person name="Quint M."/>
            <person name="TheiBen G."/>
            <person name="Hagemann M."/>
            <person name="Harholt J."/>
            <person name="Dunand C."/>
            <person name="Zachgo S."/>
            <person name="Langdale J."/>
            <person name="Maumus F."/>
            <person name="Straeten D.V.D."/>
            <person name="Gould S.B."/>
            <person name="Rensing S.A."/>
        </authorList>
    </citation>
    <scope>NUCLEOTIDE SEQUENCE [LARGE SCALE GENOMIC DNA]</scope>
    <source>
        <strain evidence="1 2">S276</strain>
    </source>
</reference>
<dbReference type="STRING" id="69332.A0A388M6B1"/>
<protein>
    <submittedName>
        <fullName evidence="1">Uncharacterized protein</fullName>
    </submittedName>
</protein>
<dbReference type="AlphaFoldDB" id="A0A388M6B1"/>
<gene>
    <name evidence="1" type="ORF">CBR_g50138</name>
</gene>
<dbReference type="Gramene" id="GBG90045">
    <property type="protein sequence ID" value="GBG90045"/>
    <property type="gene ID" value="CBR_g50138"/>
</dbReference>
<sequence>MSGSPLLRMAQVYSAPWLGGAAGMQGAEGGLKTTLAGKVSVVAVEGGGVRASRGGMTVLAAAQTPTLAQNGRALLSGKDTARRDKTLREVLLRDLEGRRASVTGEAACPGEGEEDELEALGHRESRVLQVVVDGLWSPSVDSVATESCSPYLSALKWSEKWRPCCAERRGRPRKGERRWEVS</sequence>
<dbReference type="Proteomes" id="UP000265515">
    <property type="component" value="Unassembled WGS sequence"/>
</dbReference>
<dbReference type="EMBL" id="BFEA01000781">
    <property type="protein sequence ID" value="GBG90045.1"/>
    <property type="molecule type" value="Genomic_DNA"/>
</dbReference>
<evidence type="ECO:0000313" key="2">
    <source>
        <dbReference type="Proteomes" id="UP000265515"/>
    </source>
</evidence>
<comment type="caution">
    <text evidence="1">The sequence shown here is derived from an EMBL/GenBank/DDBJ whole genome shotgun (WGS) entry which is preliminary data.</text>
</comment>
<keyword evidence="2" id="KW-1185">Reference proteome</keyword>